<dbReference type="InterPro" id="IPR052717">
    <property type="entry name" value="Vacuolar_transposase_reg"/>
</dbReference>
<dbReference type="GO" id="GO:0006357">
    <property type="term" value="P:regulation of transcription by RNA polymerase II"/>
    <property type="evidence" value="ECO:0007669"/>
    <property type="project" value="TreeGrafter"/>
</dbReference>
<sequence length="163" mass="19196">MHQLVKNLYNKLKINLYILDDNEDRNSVKNNDGNLFSDLEGNYTQMNIEEEDEISCYIKSQDIRIKDDPLMWWSNHRNSFPTLMQLARKYLSILAISVPSERLFSDTENHILAHDDFNENEDDNFYDDNNGEDKEKDSKLHPIINHDLNVFDIETAVDEALNE</sequence>
<accession>A0A8H3LW51</accession>
<dbReference type="InterPro" id="IPR008906">
    <property type="entry name" value="HATC_C_dom"/>
</dbReference>
<dbReference type="InterPro" id="IPR012337">
    <property type="entry name" value="RNaseH-like_sf"/>
</dbReference>
<name>A0A8H3LW51_9GLOM</name>
<reference evidence="3" key="1">
    <citation type="submission" date="2019-10" db="EMBL/GenBank/DDBJ databases">
        <title>Conservation and host-specific expression of non-tandemly repeated heterogenous ribosome RNA gene in arbuscular mycorrhizal fungi.</title>
        <authorList>
            <person name="Maeda T."/>
            <person name="Kobayashi Y."/>
            <person name="Nakagawa T."/>
            <person name="Ezawa T."/>
            <person name="Yamaguchi K."/>
            <person name="Bino T."/>
            <person name="Nishimoto Y."/>
            <person name="Shigenobu S."/>
            <person name="Kawaguchi M."/>
        </authorList>
    </citation>
    <scope>NUCLEOTIDE SEQUENCE</scope>
    <source>
        <strain evidence="3">HR1</strain>
    </source>
</reference>
<feature type="domain" description="HAT C-terminal dimerisation" evidence="2">
    <location>
        <begin position="57"/>
        <end position="114"/>
    </location>
</feature>
<comment type="caution">
    <text evidence="3">The sequence shown here is derived from an EMBL/GenBank/DDBJ whole genome shotgun (WGS) entry which is preliminary data.</text>
</comment>
<dbReference type="Pfam" id="PF05699">
    <property type="entry name" value="Dimer_Tnp_hAT"/>
    <property type="match status" value="1"/>
</dbReference>
<dbReference type="SUPFAM" id="SSF53098">
    <property type="entry name" value="Ribonuclease H-like"/>
    <property type="match status" value="1"/>
</dbReference>
<evidence type="ECO:0000256" key="1">
    <source>
        <dbReference type="SAM" id="MobiDB-lite"/>
    </source>
</evidence>
<protein>
    <submittedName>
        <fullName evidence="3">Zinc finger BED domain-containing protein 1-like</fullName>
    </submittedName>
</protein>
<feature type="region of interest" description="Disordered" evidence="1">
    <location>
        <begin position="115"/>
        <end position="138"/>
    </location>
</feature>
<evidence type="ECO:0000259" key="2">
    <source>
        <dbReference type="Pfam" id="PF05699"/>
    </source>
</evidence>
<organism evidence="3 4">
    <name type="scientific">Rhizophagus clarus</name>
    <dbReference type="NCBI Taxonomy" id="94130"/>
    <lineage>
        <taxon>Eukaryota</taxon>
        <taxon>Fungi</taxon>
        <taxon>Fungi incertae sedis</taxon>
        <taxon>Mucoromycota</taxon>
        <taxon>Glomeromycotina</taxon>
        <taxon>Glomeromycetes</taxon>
        <taxon>Glomerales</taxon>
        <taxon>Glomeraceae</taxon>
        <taxon>Rhizophagus</taxon>
    </lineage>
</organism>
<dbReference type="PANTHER" id="PTHR46169">
    <property type="entry name" value="DNA REPLICATION-RELATED ELEMENT FACTOR, ISOFORM A"/>
    <property type="match status" value="1"/>
</dbReference>
<dbReference type="GO" id="GO:0046983">
    <property type="term" value="F:protein dimerization activity"/>
    <property type="evidence" value="ECO:0007669"/>
    <property type="project" value="InterPro"/>
</dbReference>
<dbReference type="AlphaFoldDB" id="A0A8H3LW51"/>
<evidence type="ECO:0000313" key="3">
    <source>
        <dbReference type="EMBL" id="GES94134.1"/>
    </source>
</evidence>
<proteinExistence type="predicted"/>
<feature type="compositionally biased region" description="Acidic residues" evidence="1">
    <location>
        <begin position="118"/>
        <end position="130"/>
    </location>
</feature>
<dbReference type="OrthoDB" id="2438156at2759"/>
<evidence type="ECO:0000313" key="4">
    <source>
        <dbReference type="Proteomes" id="UP000615446"/>
    </source>
</evidence>
<dbReference type="Proteomes" id="UP000615446">
    <property type="component" value="Unassembled WGS sequence"/>
</dbReference>
<dbReference type="PANTHER" id="PTHR46169:SF15">
    <property type="entry name" value="INNER CENTROMERE PROTEIN A-LIKE ISOFORM X1-RELATED"/>
    <property type="match status" value="1"/>
</dbReference>
<dbReference type="GO" id="GO:0005634">
    <property type="term" value="C:nucleus"/>
    <property type="evidence" value="ECO:0007669"/>
    <property type="project" value="TreeGrafter"/>
</dbReference>
<dbReference type="EMBL" id="BLAL01000229">
    <property type="protein sequence ID" value="GES94134.1"/>
    <property type="molecule type" value="Genomic_DNA"/>
</dbReference>
<gene>
    <name evidence="3" type="ORF">RCL2_002087200</name>
</gene>